<dbReference type="EMBL" id="RJLR01000012">
    <property type="protein sequence ID" value="RNM07725.1"/>
    <property type="molecule type" value="Genomic_DNA"/>
</dbReference>
<sequence>MTDTRERAAARKRAERERKRAAGIQKIELNLDADELEMLQRNCALRRPGRDPYDMDEYIQMLIRQDDARVKLHIKSISRMKCKKCGDQLPVSDCCLSGDADCWNTRGWQAMKISI</sequence>
<evidence type="ECO:0000313" key="3">
    <source>
        <dbReference type="Proteomes" id="UP000276061"/>
    </source>
</evidence>
<comment type="caution">
    <text evidence="2">The sequence shown here is derived from an EMBL/GenBank/DDBJ whole genome shotgun (WGS) entry which is preliminary data.</text>
</comment>
<proteinExistence type="predicted"/>
<dbReference type="AlphaFoldDB" id="A0A3N0G5G7"/>
<reference evidence="2 3" key="1">
    <citation type="submission" date="2018-11" db="EMBL/GenBank/DDBJ databases">
        <title>Characterization of surface water Dickeya isolates.</title>
        <authorList>
            <person name="Van Gijsegem F."/>
            <person name="Pedron J."/>
        </authorList>
    </citation>
    <scope>NUCLEOTIDE SEQUENCE [LARGE SCALE GENOMIC DNA]</scope>
    <source>
        <strain evidence="2 3">FVG1-MFV-O17</strain>
    </source>
</reference>
<dbReference type="Proteomes" id="UP000276061">
    <property type="component" value="Unassembled WGS sequence"/>
</dbReference>
<organism evidence="2 3">
    <name type="scientific">Dickeya undicola</name>
    <dbReference type="NCBI Taxonomy" id="1577887"/>
    <lineage>
        <taxon>Bacteria</taxon>
        <taxon>Pseudomonadati</taxon>
        <taxon>Pseudomonadota</taxon>
        <taxon>Gammaproteobacteria</taxon>
        <taxon>Enterobacterales</taxon>
        <taxon>Pectobacteriaceae</taxon>
        <taxon>Dickeya</taxon>
    </lineage>
</organism>
<dbReference type="OrthoDB" id="6539952at2"/>
<feature type="region of interest" description="Disordered" evidence="1">
    <location>
        <begin position="1"/>
        <end position="20"/>
    </location>
</feature>
<dbReference type="RefSeq" id="WP_123252352.1">
    <property type="nucleotide sequence ID" value="NZ_RJLR01000012.1"/>
</dbReference>
<protein>
    <submittedName>
        <fullName evidence="2">Uncharacterized protein</fullName>
    </submittedName>
</protein>
<name>A0A3N0G5G7_9GAMM</name>
<accession>A0A3N0G5G7</accession>
<evidence type="ECO:0000256" key="1">
    <source>
        <dbReference type="SAM" id="MobiDB-lite"/>
    </source>
</evidence>
<gene>
    <name evidence="2" type="ORF">EF878_07250</name>
</gene>
<evidence type="ECO:0000313" key="2">
    <source>
        <dbReference type="EMBL" id="RNM07725.1"/>
    </source>
</evidence>